<dbReference type="AlphaFoldDB" id="A0A075I3C0"/>
<gene>
    <name evidence="2" type="primary">PRI</name>
</gene>
<evidence type="ECO:0000256" key="1">
    <source>
        <dbReference type="ARBA" id="ARBA00009762"/>
    </source>
</evidence>
<dbReference type="PANTHER" id="PTHR10536">
    <property type="entry name" value="DNA PRIMASE SMALL SUBUNIT"/>
    <property type="match status" value="1"/>
</dbReference>
<reference evidence="2" key="1">
    <citation type="journal article" date="2014" name="Genome Biol. Evol.">
        <title>Pangenome evidence for extensive interdomain horizontal transfer affecting lineage core and shell genes in uncultured planktonic thaumarchaeota and euryarchaeota.</title>
        <authorList>
            <person name="Deschamps P."/>
            <person name="Zivanovic Y."/>
            <person name="Moreira D."/>
            <person name="Rodriguez-Valera F."/>
            <person name="Lopez-Garcia P."/>
        </authorList>
    </citation>
    <scope>NUCLEOTIDE SEQUENCE</scope>
</reference>
<dbReference type="SUPFAM" id="SSF56747">
    <property type="entry name" value="Prim-pol domain"/>
    <property type="match status" value="1"/>
</dbReference>
<dbReference type="Gene3D" id="3.90.920.10">
    <property type="entry name" value="DNA primase, PRIM domain"/>
    <property type="match status" value="1"/>
</dbReference>
<dbReference type="EMBL" id="KF901223">
    <property type="protein sequence ID" value="AIF23211.1"/>
    <property type="molecule type" value="Genomic_DNA"/>
</dbReference>
<sequence>MLEHDSNFLVETFKQYYFDHFNLIHVPDRSSEREFGYKKFNSGMIRHISLKTDKDLRLMLMTNVPSDVFCSNAYYSFPNLSMGEKDWKEADLIFDIDAKDLNLSCRKEHTCIKCLSCNEVSLIQDICPKCKSNKLDFVSLPCQNCIYSLKKKL</sequence>
<protein>
    <submittedName>
        <fullName evidence="2">DNA primase small subunit (PRI)</fullName>
    </submittedName>
</protein>
<accession>A0A075I3C0</accession>
<comment type="similarity">
    <text evidence="1">Belongs to the eukaryotic-type primase small subunit family.</text>
</comment>
<organism evidence="2">
    <name type="scientific">uncultured marine thaumarchaeote SAT1000_13_B06</name>
    <dbReference type="NCBI Taxonomy" id="1456381"/>
    <lineage>
        <taxon>Archaea</taxon>
        <taxon>Nitrososphaerota</taxon>
        <taxon>environmental samples</taxon>
    </lineage>
</organism>
<name>A0A075I3C0_9ARCH</name>
<proteinExistence type="inferred from homology"/>
<evidence type="ECO:0000313" key="2">
    <source>
        <dbReference type="EMBL" id="AIF23211.1"/>
    </source>
</evidence>